<dbReference type="STRING" id="4829.A0A163MBD5"/>
<sequence length="335" mass="37803">MMETHYEDAKPQLQLTDSARHYVPLSSVPPSYPMSFSCGSDDSRSCLCDGSNAPLYVKDEEDSIVTTPSASSSASRSSSFSSTSSTSTSTFTSMDLHYLYDQDQYPSAHIFDSIVQDYLQNLSCKKRDKALVDQQRYSLILQVLKDPRNTAISTAQFRFWVKKMFQLLANEVVCHDDKPVAIQEQIYPILIRAHRDAHHGGRDKTSALVRKQYSWIPKELIARFVRKCPFCISRRNGHPNRQISTKKRPARPSTTTAASIATSAAATAVSTQWMGPTTPFYYYSPPDFSPTDYSPYFGDKPMQLPYTYDSYYKPPMPQDPKPGLYGAIDLISLQQ</sequence>
<dbReference type="InParanoid" id="A0A163MBD5"/>
<dbReference type="OrthoDB" id="2499658at2759"/>
<feature type="region of interest" description="Disordered" evidence="1">
    <location>
        <begin position="59"/>
        <end position="89"/>
    </location>
</feature>
<evidence type="ECO:0000256" key="1">
    <source>
        <dbReference type="SAM" id="MobiDB-lite"/>
    </source>
</evidence>
<organism evidence="3">
    <name type="scientific">Absidia glauca</name>
    <name type="common">Pin mould</name>
    <dbReference type="NCBI Taxonomy" id="4829"/>
    <lineage>
        <taxon>Eukaryota</taxon>
        <taxon>Fungi</taxon>
        <taxon>Fungi incertae sedis</taxon>
        <taxon>Mucoromycota</taxon>
        <taxon>Mucoromycotina</taxon>
        <taxon>Mucoromycetes</taxon>
        <taxon>Mucorales</taxon>
        <taxon>Cunninghamellaceae</taxon>
        <taxon>Absidia</taxon>
    </lineage>
</organism>
<name>A0A163MBD5_ABSGL</name>
<gene>
    <name evidence="3" type="primary">ABSGL_08967.1 scaffold 10666</name>
</gene>
<keyword evidence="4" id="KW-1185">Reference proteome</keyword>
<dbReference type="Proteomes" id="UP000078561">
    <property type="component" value="Unassembled WGS sequence"/>
</dbReference>
<dbReference type="AlphaFoldDB" id="A0A163MBD5"/>
<evidence type="ECO:0000313" key="4">
    <source>
        <dbReference type="Proteomes" id="UP000078561"/>
    </source>
</evidence>
<dbReference type="Pfam" id="PF17921">
    <property type="entry name" value="Integrase_H2C2"/>
    <property type="match status" value="1"/>
</dbReference>
<feature type="compositionally biased region" description="Low complexity" evidence="1">
    <location>
        <begin position="66"/>
        <end position="89"/>
    </location>
</feature>
<evidence type="ECO:0000313" key="3">
    <source>
        <dbReference type="EMBL" id="SAM03149.1"/>
    </source>
</evidence>
<dbReference type="EMBL" id="LT554066">
    <property type="protein sequence ID" value="SAM03149.1"/>
    <property type="molecule type" value="Genomic_DNA"/>
</dbReference>
<dbReference type="InterPro" id="IPR041588">
    <property type="entry name" value="Integrase_H2C2"/>
</dbReference>
<protein>
    <recommendedName>
        <fullName evidence="2">Integrase zinc-binding domain-containing protein</fullName>
    </recommendedName>
</protein>
<evidence type="ECO:0000259" key="2">
    <source>
        <dbReference type="Pfam" id="PF17921"/>
    </source>
</evidence>
<reference evidence="3" key="1">
    <citation type="submission" date="2016-04" db="EMBL/GenBank/DDBJ databases">
        <authorList>
            <person name="Evans L.H."/>
            <person name="Alamgir A."/>
            <person name="Owens N."/>
            <person name="Weber N.D."/>
            <person name="Virtaneva K."/>
            <person name="Barbian K."/>
            <person name="Babar A."/>
            <person name="Rosenke K."/>
        </authorList>
    </citation>
    <scope>NUCLEOTIDE SEQUENCE [LARGE SCALE GENOMIC DNA]</scope>
    <source>
        <strain evidence="3">CBS 101.48</strain>
    </source>
</reference>
<proteinExistence type="predicted"/>
<accession>A0A163MBD5</accession>
<feature type="domain" description="Integrase zinc-binding" evidence="2">
    <location>
        <begin position="188"/>
        <end position="235"/>
    </location>
</feature>